<accession>A0A5N0VJV0</accession>
<dbReference type="AlphaFoldDB" id="A0A5N0VJV0"/>
<feature type="transmembrane region" description="Helical" evidence="7">
    <location>
        <begin position="39"/>
        <end position="59"/>
    </location>
</feature>
<dbReference type="InterPro" id="IPR032816">
    <property type="entry name" value="VTT_dom"/>
</dbReference>
<evidence type="ECO:0000256" key="6">
    <source>
        <dbReference type="ARBA" id="ARBA00023136"/>
    </source>
</evidence>
<gene>
    <name evidence="10" type="ORF">FPZ12_003100</name>
</gene>
<evidence type="ECO:0000256" key="4">
    <source>
        <dbReference type="ARBA" id="ARBA00022692"/>
    </source>
</evidence>
<dbReference type="InterPro" id="IPR015414">
    <property type="entry name" value="TMEM64"/>
</dbReference>
<evidence type="ECO:0000259" key="9">
    <source>
        <dbReference type="Pfam" id="PF09335"/>
    </source>
</evidence>
<sequence length="242" mass="24910">MPRRVKLVVALVLLAAVVAAAFLLPVPSPAQLRDWASGAGPATAFLLLAAYSVLTVAPIPRTVFNLAAGLLLGNAVGIVVAIVATAISGALGFGLARLLGRDLMSRHLQRKSVRAVDERLAGGGVLAVTSLRLIPVVPFAPLGYCCGILNVRWWPYLAGTVLGSLPGTIAVVVLGDALTGGTPPALFVCYLAFALVGALGMIKVVRGTAYDGRTRPPATLSAAREEGVRAPSGQEMQVVSEE</sequence>
<comment type="similarity">
    <text evidence="2 7">Belongs to the TVP38/TMEM64 family.</text>
</comment>
<feature type="domain" description="VTT" evidence="9">
    <location>
        <begin position="59"/>
        <end position="176"/>
    </location>
</feature>
<organism evidence="10 11">
    <name type="scientific">Amycolatopsis acidicola</name>
    <dbReference type="NCBI Taxonomy" id="2596893"/>
    <lineage>
        <taxon>Bacteria</taxon>
        <taxon>Bacillati</taxon>
        <taxon>Actinomycetota</taxon>
        <taxon>Actinomycetes</taxon>
        <taxon>Pseudonocardiales</taxon>
        <taxon>Pseudonocardiaceae</taxon>
        <taxon>Amycolatopsis</taxon>
    </lineage>
</organism>
<dbReference type="EMBL" id="VMNW02000003">
    <property type="protein sequence ID" value="KAA9165958.1"/>
    <property type="molecule type" value="Genomic_DNA"/>
</dbReference>
<dbReference type="Proteomes" id="UP000319769">
    <property type="component" value="Unassembled WGS sequence"/>
</dbReference>
<evidence type="ECO:0000313" key="11">
    <source>
        <dbReference type="Proteomes" id="UP000319769"/>
    </source>
</evidence>
<keyword evidence="11" id="KW-1185">Reference proteome</keyword>
<feature type="transmembrane region" description="Helical" evidence="7">
    <location>
        <begin position="71"/>
        <end position="100"/>
    </location>
</feature>
<evidence type="ECO:0000256" key="8">
    <source>
        <dbReference type="SAM" id="MobiDB-lite"/>
    </source>
</evidence>
<dbReference type="PANTHER" id="PTHR12677">
    <property type="entry name" value="GOLGI APPARATUS MEMBRANE PROTEIN TVP38-RELATED"/>
    <property type="match status" value="1"/>
</dbReference>
<dbReference type="Pfam" id="PF09335">
    <property type="entry name" value="VTT_dom"/>
    <property type="match status" value="1"/>
</dbReference>
<dbReference type="GO" id="GO:0005886">
    <property type="term" value="C:plasma membrane"/>
    <property type="evidence" value="ECO:0007669"/>
    <property type="project" value="UniProtKB-SubCell"/>
</dbReference>
<evidence type="ECO:0000256" key="7">
    <source>
        <dbReference type="RuleBase" id="RU366058"/>
    </source>
</evidence>
<feature type="region of interest" description="Disordered" evidence="8">
    <location>
        <begin position="216"/>
        <end position="242"/>
    </location>
</feature>
<dbReference type="PANTHER" id="PTHR12677:SF59">
    <property type="entry name" value="GOLGI APPARATUS MEMBRANE PROTEIN TVP38-RELATED"/>
    <property type="match status" value="1"/>
</dbReference>
<evidence type="ECO:0000256" key="3">
    <source>
        <dbReference type="ARBA" id="ARBA00022475"/>
    </source>
</evidence>
<keyword evidence="4 7" id="KW-0812">Transmembrane</keyword>
<protein>
    <recommendedName>
        <fullName evidence="7">TVP38/TMEM64 family membrane protein</fullName>
    </recommendedName>
</protein>
<keyword evidence="5 7" id="KW-1133">Transmembrane helix</keyword>
<comment type="subcellular location">
    <subcellularLocation>
        <location evidence="1 7">Cell membrane</location>
        <topology evidence="1 7">Multi-pass membrane protein</topology>
    </subcellularLocation>
</comment>
<comment type="caution">
    <text evidence="10">The sequence shown here is derived from an EMBL/GenBank/DDBJ whole genome shotgun (WGS) entry which is preliminary data.</text>
</comment>
<evidence type="ECO:0000313" key="10">
    <source>
        <dbReference type="EMBL" id="KAA9165958.1"/>
    </source>
</evidence>
<keyword evidence="6 7" id="KW-0472">Membrane</keyword>
<reference evidence="10" key="1">
    <citation type="submission" date="2019-09" db="EMBL/GenBank/DDBJ databases">
        <authorList>
            <person name="Teo W.F.A."/>
            <person name="Duangmal K."/>
        </authorList>
    </citation>
    <scope>NUCLEOTIDE SEQUENCE [LARGE SCALE GENOMIC DNA]</scope>
    <source>
        <strain evidence="10">K81G1</strain>
    </source>
</reference>
<name>A0A5N0VJV0_9PSEU</name>
<dbReference type="OrthoDB" id="5242213at2"/>
<evidence type="ECO:0000256" key="2">
    <source>
        <dbReference type="ARBA" id="ARBA00008640"/>
    </source>
</evidence>
<evidence type="ECO:0000256" key="5">
    <source>
        <dbReference type="ARBA" id="ARBA00022989"/>
    </source>
</evidence>
<feature type="transmembrane region" description="Helical" evidence="7">
    <location>
        <begin position="120"/>
        <end position="141"/>
    </location>
</feature>
<feature type="transmembrane region" description="Helical" evidence="7">
    <location>
        <begin position="153"/>
        <end position="173"/>
    </location>
</feature>
<keyword evidence="3 7" id="KW-1003">Cell membrane</keyword>
<proteinExistence type="inferred from homology"/>
<feature type="transmembrane region" description="Helical" evidence="7">
    <location>
        <begin position="185"/>
        <end position="205"/>
    </location>
</feature>
<evidence type="ECO:0000256" key="1">
    <source>
        <dbReference type="ARBA" id="ARBA00004651"/>
    </source>
</evidence>
<dbReference type="RefSeq" id="WP_144748655.1">
    <property type="nucleotide sequence ID" value="NZ_VMNW02000003.1"/>
</dbReference>